<dbReference type="AlphaFoldDB" id="A0A420VTX0"/>
<dbReference type="Proteomes" id="UP000282423">
    <property type="component" value="Unassembled WGS sequence"/>
</dbReference>
<reference evidence="2 3" key="1">
    <citation type="submission" date="2018-10" db="EMBL/GenBank/DDBJ databases">
        <title>Sphingobacterium sp. M05W1-28.</title>
        <authorList>
            <person name="Cai H."/>
        </authorList>
    </citation>
    <scope>NUCLEOTIDE SEQUENCE [LARGE SCALE GENOMIC DNA]</scope>
    <source>
        <strain evidence="2 3">M05W1-28</strain>
    </source>
</reference>
<name>A0A420VTX0_9SPHI</name>
<evidence type="ECO:0000313" key="2">
    <source>
        <dbReference type="EMBL" id="RKO69754.1"/>
    </source>
</evidence>
<dbReference type="SUPFAM" id="SSF52540">
    <property type="entry name" value="P-loop containing nucleoside triphosphate hydrolases"/>
    <property type="match status" value="1"/>
</dbReference>
<dbReference type="InterPro" id="IPR027417">
    <property type="entry name" value="P-loop_NTPase"/>
</dbReference>
<dbReference type="Gene3D" id="3.40.50.300">
    <property type="entry name" value="P-loop containing nucleotide triphosphate hydrolases"/>
    <property type="match status" value="1"/>
</dbReference>
<evidence type="ECO:0000313" key="3">
    <source>
        <dbReference type="Proteomes" id="UP000282423"/>
    </source>
</evidence>
<keyword evidence="3" id="KW-1185">Reference proteome</keyword>
<dbReference type="SUPFAM" id="SSF48371">
    <property type="entry name" value="ARM repeat"/>
    <property type="match status" value="1"/>
</dbReference>
<dbReference type="EMBL" id="RBWS01000017">
    <property type="protein sequence ID" value="RKO69754.1"/>
    <property type="molecule type" value="Genomic_DNA"/>
</dbReference>
<dbReference type="Pfam" id="PF05729">
    <property type="entry name" value="NACHT"/>
    <property type="match status" value="1"/>
</dbReference>
<dbReference type="RefSeq" id="WP_121126203.1">
    <property type="nucleotide sequence ID" value="NZ_RBWS01000017.1"/>
</dbReference>
<comment type="caution">
    <text evidence="2">The sequence shown here is derived from an EMBL/GenBank/DDBJ whole genome shotgun (WGS) entry which is preliminary data.</text>
</comment>
<sequence length="1196" mass="139238">MGKFLEQFKGMVYSNEAEVSQNFIIPLLTQYLGYSITEIIPEKNFPAQDIFSGVRFSERGSKGLIHRPDFIICIDGDLSKSRFIIDSKGPGQSLEDHIGQLKSYATSVGKNFLMITNGKVLLVYDVNTLIFRAEGIEELQLKLDVLNDLLGRKNQLFKSQIEILREFNFNEAVSQNLVEKFGNEKLRKELQISDFKNYLKVVKEKFENWHLPNDRFKAINNIELKKIDPNYLLLFKLHSINEPIKNEENKLKFVQIETTYNINKKVFVGETGAGKTSFLKFLHHRTAENALEGIDVKIPIFIALKEIGNGYTLENLISSALIRYGYKGKDFEERNSITQFVFFLDAFDEIEESFKQEVCNAIENLSSQYECFITTRPNNLPMLNSAVIFDICPLNDTQVEKVARHYLGSGYYRFQNQIEKNDLTQESRNTLLLLFMISLYKEKNYLPDSVAKIVNELVERVKLWQDSRNMRPSRLKWEQVSRILAELGYWIMKHNAVSIKLFDAEPIIIEMLNEFEQTRKIKPGVTVNEVVDELTTTGLIIVGEDHLFFWHRLFLNHFSALSLQNNLNQIEELSSDEKWDIAIITLATRVNDVTIIIKSLKNRLWLSAYCLTENSNCNKEIKDIVVSRLIEQVGSPVPNNRSNAISFLEKINDERVQNFFMDCFESTQHKDVKMMCLSAMALNTSMRAKDIIFSQVDWDESSFFHGRSSQAYIVQALSHFGDQGYIQIISNWEKYSNYPLEETCKRIFQRLQRNNNLNQGLVDRLQNLFFKELRKNSAYGAKLEAIADILSKVPNLKFAEEVLDKFLNQEDSVSSYRSVFKILKNSPNIQLVEKIKDALFNENLDSYKCELLSKILKHSNAVIPKEIFHELINHKNTNVASYCLHALNRFPYQDVEKEVERHLYGEQAQLQSWALKILVDNGKIINLIRENRFPNHFYTPTAHILLEAVRRFHLIEAIPILQTIQDELSYGKMYLGEYILAYELAGTFNYIGEKERQRQIIAKYFDGSMFLYKKDKYLQTNLMKKLKYFDKELAVLIAKAFYNEYLPPSKNFSYETEVFIETAEDIGGEWMREKIKTITEHYLNQIKVDNKYASHLIERPLRALTKIGRADDEDWLLEKLPYFEFDAGAEYNQLRRAIECFASIGSKKTLPVLIKMSEKYQMVDSVMNILQFSYNNICSREKIPMEDIQQFSPSKN</sequence>
<protein>
    <submittedName>
        <fullName evidence="2">NACHT domain-containing protein</fullName>
    </submittedName>
</protein>
<evidence type="ECO:0000259" key="1">
    <source>
        <dbReference type="Pfam" id="PF05729"/>
    </source>
</evidence>
<gene>
    <name evidence="2" type="ORF">D7322_21050</name>
</gene>
<dbReference type="InterPro" id="IPR016024">
    <property type="entry name" value="ARM-type_fold"/>
</dbReference>
<accession>A0A420VTX0</accession>
<organism evidence="2 3">
    <name type="scientific">Sphingobacterium puteale</name>
    <dbReference type="NCBI Taxonomy" id="2420510"/>
    <lineage>
        <taxon>Bacteria</taxon>
        <taxon>Pseudomonadati</taxon>
        <taxon>Bacteroidota</taxon>
        <taxon>Sphingobacteriia</taxon>
        <taxon>Sphingobacteriales</taxon>
        <taxon>Sphingobacteriaceae</taxon>
        <taxon>Sphingobacterium</taxon>
    </lineage>
</organism>
<feature type="domain" description="NACHT" evidence="1">
    <location>
        <begin position="267"/>
        <end position="407"/>
    </location>
</feature>
<proteinExistence type="predicted"/>
<dbReference type="OrthoDB" id="720896at2"/>
<dbReference type="InterPro" id="IPR007111">
    <property type="entry name" value="NACHT_NTPase"/>
</dbReference>